<protein>
    <submittedName>
        <fullName evidence="1">Uncharacterized protein</fullName>
    </submittedName>
</protein>
<dbReference type="PANTHER" id="PTHR12517:SF0">
    <property type="entry name" value="INTERMEMBRANE LIPID TRANSFER PROTEIN VPS13B"/>
    <property type="match status" value="1"/>
</dbReference>
<dbReference type="PANTHER" id="PTHR12517">
    <property type="entry name" value="VACUOLAR PROTEIN SORTING-ASSOCIATED PROTEIN 13B"/>
    <property type="match status" value="1"/>
</dbReference>
<accession>A0ABV0Q8M9</accession>
<proteinExistence type="predicted"/>
<reference evidence="1 2" key="1">
    <citation type="submission" date="2021-06" db="EMBL/GenBank/DDBJ databases">
        <authorList>
            <person name="Palmer J.M."/>
        </authorList>
    </citation>
    <scope>NUCLEOTIDE SEQUENCE [LARGE SCALE GENOMIC DNA]</scope>
    <source>
        <strain evidence="1 2">XC_2019</strain>
        <tissue evidence="1">Muscle</tissue>
    </source>
</reference>
<evidence type="ECO:0000313" key="2">
    <source>
        <dbReference type="Proteomes" id="UP001434883"/>
    </source>
</evidence>
<dbReference type="Proteomes" id="UP001434883">
    <property type="component" value="Unassembled WGS sequence"/>
</dbReference>
<dbReference type="EMBL" id="JAHRIN010001335">
    <property type="protein sequence ID" value="MEQ2191841.1"/>
    <property type="molecule type" value="Genomic_DNA"/>
</dbReference>
<feature type="non-terminal residue" evidence="1">
    <location>
        <position position="1"/>
    </location>
</feature>
<keyword evidence="2" id="KW-1185">Reference proteome</keyword>
<gene>
    <name evidence="1" type="ORF">XENOCAPTIV_003263</name>
</gene>
<sequence>LLTVKDVLVKTGLRDRAHVFLGPFSCHSSLEARWCRHSGSPGPEPSPPKLLLDLKGGLLQVCVPMTSVHLLQSQDLFSSLTAAHGG</sequence>
<evidence type="ECO:0000313" key="1">
    <source>
        <dbReference type="EMBL" id="MEQ2191841.1"/>
    </source>
</evidence>
<dbReference type="InterPro" id="IPR039782">
    <property type="entry name" value="VPS13B"/>
</dbReference>
<comment type="caution">
    <text evidence="1">The sequence shown here is derived from an EMBL/GenBank/DDBJ whole genome shotgun (WGS) entry which is preliminary data.</text>
</comment>
<organism evidence="1 2">
    <name type="scientific">Xenoophorus captivus</name>
    <dbReference type="NCBI Taxonomy" id="1517983"/>
    <lineage>
        <taxon>Eukaryota</taxon>
        <taxon>Metazoa</taxon>
        <taxon>Chordata</taxon>
        <taxon>Craniata</taxon>
        <taxon>Vertebrata</taxon>
        <taxon>Euteleostomi</taxon>
        <taxon>Actinopterygii</taxon>
        <taxon>Neopterygii</taxon>
        <taxon>Teleostei</taxon>
        <taxon>Neoteleostei</taxon>
        <taxon>Acanthomorphata</taxon>
        <taxon>Ovalentaria</taxon>
        <taxon>Atherinomorphae</taxon>
        <taxon>Cyprinodontiformes</taxon>
        <taxon>Goodeidae</taxon>
        <taxon>Xenoophorus</taxon>
    </lineage>
</organism>
<name>A0ABV0Q8M9_9TELE</name>